<evidence type="ECO:0000256" key="1">
    <source>
        <dbReference type="SAM" id="MobiDB-lite"/>
    </source>
</evidence>
<feature type="compositionally biased region" description="Basic and acidic residues" evidence="1">
    <location>
        <begin position="418"/>
        <end position="440"/>
    </location>
</feature>
<feature type="compositionally biased region" description="Polar residues" evidence="1">
    <location>
        <begin position="1"/>
        <end position="20"/>
    </location>
</feature>
<keyword evidence="3" id="KW-1185">Reference proteome</keyword>
<feature type="compositionally biased region" description="Polar residues" evidence="1">
    <location>
        <begin position="305"/>
        <end position="315"/>
    </location>
</feature>
<feature type="region of interest" description="Disordered" evidence="1">
    <location>
        <begin position="410"/>
        <end position="440"/>
    </location>
</feature>
<feature type="region of interest" description="Disordered" evidence="1">
    <location>
        <begin position="89"/>
        <end position="189"/>
    </location>
</feature>
<dbReference type="AlphaFoldDB" id="E4X7X4"/>
<dbReference type="EMBL" id="FN653028">
    <property type="protein sequence ID" value="CBY18797.1"/>
    <property type="molecule type" value="Genomic_DNA"/>
</dbReference>
<dbReference type="InParanoid" id="E4X7X4"/>
<accession>E4X7X4</accession>
<feature type="compositionally biased region" description="Basic and acidic residues" evidence="1">
    <location>
        <begin position="21"/>
        <end position="34"/>
    </location>
</feature>
<feature type="compositionally biased region" description="Basic and acidic residues" evidence="1">
    <location>
        <begin position="144"/>
        <end position="159"/>
    </location>
</feature>
<feature type="region of interest" description="Disordered" evidence="1">
    <location>
        <begin position="221"/>
        <end position="339"/>
    </location>
</feature>
<proteinExistence type="predicted"/>
<name>E4X7X4_OIKDI</name>
<protein>
    <submittedName>
        <fullName evidence="2">Uncharacterized protein</fullName>
    </submittedName>
</protein>
<gene>
    <name evidence="2" type="ORF">GSOID_T00003664001</name>
</gene>
<organism evidence="2">
    <name type="scientific">Oikopleura dioica</name>
    <name type="common">Tunicate</name>
    <dbReference type="NCBI Taxonomy" id="34765"/>
    <lineage>
        <taxon>Eukaryota</taxon>
        <taxon>Metazoa</taxon>
        <taxon>Chordata</taxon>
        <taxon>Tunicata</taxon>
        <taxon>Appendicularia</taxon>
        <taxon>Copelata</taxon>
        <taxon>Oikopleuridae</taxon>
        <taxon>Oikopleura</taxon>
    </lineage>
</organism>
<feature type="compositionally biased region" description="Basic and acidic residues" evidence="1">
    <location>
        <begin position="251"/>
        <end position="262"/>
    </location>
</feature>
<sequence>MIDTDSNAPPKSSETGSSDSLRVDQNDAFLHEPDSAESQAELLEAAVEINEVNFVKNIVAPDSSIAETSATSPESSVESLFKAFSDLDVAESEKSEEKAASLPDQSAQEMARGKRTYPGQSTDSEKEEATGQGNPSRKPKRKVPKNDLRRKLSKIERNFTDTAEAARQTLESQYREQNYGRRGGGRPRSLGITKKVRYACGTVRKFIKFGRNRNWTPIAGPVDGFNWTTSSDSSPYEDRTGPARRGRPTKNFREDYFRKDSQKPAAADSKPKPRVDMTQIAQRGPNIAGLTFVDNPDLTRRVPDQENQAGSSGLNQHQRPRQQLLERREPTPRVLRDLPDLEVGDDDTLLIIDEGSTGSPEQPQRHDTHELIPEVSFQATLDGEKRTAKNAQKKLAAEGKALSDMIAREETVPADQSPLHREEQDQPERQQRSALKPLREKTNIKFPENIPNFDEVKVVNELERIEVDLANLMQGVTPRNEYSHNGRPVELKRSRSRTSFSNSIMVHVYEKVRVEEKDLQKNLKAAEEVPEMEKIGMRTYPYVFDKKTEAAKKSKGAKSFDRRYNKLPSFRARRNFLIIGISEENLVDRSDINVNLTEAQQSVIFKALYDMSAMRPSAMEHAQVIWEMLKNDPNGVSQHMADLTLRYGELRRPFIWRMLAKFIKTLENPGKLPSCARDFYPRDSEPS</sequence>
<feature type="compositionally biased region" description="Basic and acidic residues" evidence="1">
    <location>
        <begin position="324"/>
        <end position="339"/>
    </location>
</feature>
<feature type="region of interest" description="Disordered" evidence="1">
    <location>
        <begin position="1"/>
        <end position="37"/>
    </location>
</feature>
<reference evidence="2" key="1">
    <citation type="journal article" date="2010" name="Science">
        <title>Plasticity of animal genome architecture unmasked by rapid evolution of a pelagic tunicate.</title>
        <authorList>
            <person name="Denoeud F."/>
            <person name="Henriet S."/>
            <person name="Mungpakdee S."/>
            <person name="Aury J.M."/>
            <person name="Da Silva C."/>
            <person name="Brinkmann H."/>
            <person name="Mikhaleva J."/>
            <person name="Olsen L.C."/>
            <person name="Jubin C."/>
            <person name="Canestro C."/>
            <person name="Bouquet J.M."/>
            <person name="Danks G."/>
            <person name="Poulain J."/>
            <person name="Campsteijn C."/>
            <person name="Adamski M."/>
            <person name="Cross I."/>
            <person name="Yadetie F."/>
            <person name="Muffato M."/>
            <person name="Louis A."/>
            <person name="Butcher S."/>
            <person name="Tsagkogeorga G."/>
            <person name="Konrad A."/>
            <person name="Singh S."/>
            <person name="Jensen M.F."/>
            <person name="Cong E.H."/>
            <person name="Eikeseth-Otteraa H."/>
            <person name="Noel B."/>
            <person name="Anthouard V."/>
            <person name="Porcel B.M."/>
            <person name="Kachouri-Lafond R."/>
            <person name="Nishino A."/>
            <person name="Ugolini M."/>
            <person name="Chourrout P."/>
            <person name="Nishida H."/>
            <person name="Aasland R."/>
            <person name="Huzurbazar S."/>
            <person name="Westhof E."/>
            <person name="Delsuc F."/>
            <person name="Lehrach H."/>
            <person name="Reinhardt R."/>
            <person name="Weissenbach J."/>
            <person name="Roy S.W."/>
            <person name="Artiguenave F."/>
            <person name="Postlethwait J.H."/>
            <person name="Manak J.R."/>
            <person name="Thompson E.M."/>
            <person name="Jaillon O."/>
            <person name="Du Pasquier L."/>
            <person name="Boudinot P."/>
            <person name="Liberles D.A."/>
            <person name="Volff J.N."/>
            <person name="Philippe H."/>
            <person name="Lenhard B."/>
            <person name="Roest Crollius H."/>
            <person name="Wincker P."/>
            <person name="Chourrout D."/>
        </authorList>
    </citation>
    <scope>NUCLEOTIDE SEQUENCE [LARGE SCALE GENOMIC DNA]</scope>
</reference>
<evidence type="ECO:0000313" key="2">
    <source>
        <dbReference type="EMBL" id="CBY18797.1"/>
    </source>
</evidence>
<dbReference type="Proteomes" id="UP000001307">
    <property type="component" value="Unassembled WGS sequence"/>
</dbReference>
<evidence type="ECO:0000313" key="3">
    <source>
        <dbReference type="Proteomes" id="UP000001307"/>
    </source>
</evidence>